<dbReference type="EMBL" id="JEMX01000010">
    <property type="protein sequence ID" value="EXI82599.1"/>
    <property type="molecule type" value="Genomic_DNA"/>
</dbReference>
<dbReference type="Gene3D" id="3.40.50.720">
    <property type="entry name" value="NAD(P)-binding Rossmann-like Domain"/>
    <property type="match status" value="1"/>
</dbReference>
<dbReference type="Proteomes" id="UP000021816">
    <property type="component" value="Unassembled WGS sequence"/>
</dbReference>
<dbReference type="AlphaFoldDB" id="A0A011QUP6"/>
<dbReference type="PATRIC" id="fig|1454003.3.peg.393"/>
<organism evidence="2 3">
    <name type="scientific">Candidatus Accumulibacter appositus</name>
    <dbReference type="NCBI Taxonomy" id="1454003"/>
    <lineage>
        <taxon>Bacteria</taxon>
        <taxon>Pseudomonadati</taxon>
        <taxon>Pseudomonadota</taxon>
        <taxon>Betaproteobacteria</taxon>
        <taxon>Candidatus Accumulibacter</taxon>
    </lineage>
</organism>
<evidence type="ECO:0000259" key="1">
    <source>
        <dbReference type="Pfam" id="PF00899"/>
    </source>
</evidence>
<dbReference type="Pfam" id="PF00899">
    <property type="entry name" value="ThiF"/>
    <property type="match status" value="1"/>
</dbReference>
<name>A0A011QUP6_9PROT</name>
<gene>
    <name evidence="2" type="ORF">AW10_00385</name>
</gene>
<feature type="domain" description="THIF-type NAD/FAD binding fold" evidence="1">
    <location>
        <begin position="301"/>
        <end position="443"/>
    </location>
</feature>
<dbReference type="PANTHER" id="PTHR43267">
    <property type="entry name" value="TRNA THREONYLCARBAMOYLADENOSINE DEHYDRATASE"/>
    <property type="match status" value="1"/>
</dbReference>
<dbReference type="SUPFAM" id="SSF69572">
    <property type="entry name" value="Activating enzymes of the ubiquitin-like proteins"/>
    <property type="match status" value="1"/>
</dbReference>
<protein>
    <submittedName>
        <fullName evidence="2">Thiamine biosynthesis protein ThiF</fullName>
    </submittedName>
</protein>
<dbReference type="GO" id="GO:0008641">
    <property type="term" value="F:ubiquitin-like modifier activating enzyme activity"/>
    <property type="evidence" value="ECO:0007669"/>
    <property type="project" value="InterPro"/>
</dbReference>
<evidence type="ECO:0000313" key="2">
    <source>
        <dbReference type="EMBL" id="EXI82599.1"/>
    </source>
</evidence>
<evidence type="ECO:0000313" key="3">
    <source>
        <dbReference type="Proteomes" id="UP000021816"/>
    </source>
</evidence>
<dbReference type="STRING" id="1454003.AW10_00385"/>
<dbReference type="InterPro" id="IPR000594">
    <property type="entry name" value="ThiF_NAD_FAD-bd"/>
</dbReference>
<comment type="caution">
    <text evidence="2">The sequence shown here is derived from an EMBL/GenBank/DDBJ whole genome shotgun (WGS) entry which is preliminary data.</text>
</comment>
<reference evidence="2 3" key="1">
    <citation type="submission" date="2014-02" db="EMBL/GenBank/DDBJ databases">
        <title>Expanding our view of genomic diversity in Candidatus Accumulibacter clades.</title>
        <authorList>
            <person name="Skennerton C.T."/>
            <person name="Barr J.J."/>
            <person name="Slater F.R."/>
            <person name="Bond P.L."/>
            <person name="Tyson G.W."/>
        </authorList>
    </citation>
    <scope>NUCLEOTIDE SEQUENCE [LARGE SCALE GENOMIC DNA]</scope>
    <source>
        <strain evidence="3">BA-92</strain>
    </source>
</reference>
<dbReference type="InterPro" id="IPR035985">
    <property type="entry name" value="Ubiquitin-activating_enz"/>
</dbReference>
<accession>A0A011QUP6</accession>
<dbReference type="GO" id="GO:0061503">
    <property type="term" value="F:tRNA threonylcarbamoyladenosine dehydratase"/>
    <property type="evidence" value="ECO:0007669"/>
    <property type="project" value="TreeGrafter"/>
</dbReference>
<proteinExistence type="predicted"/>
<sequence length="577" mass="62117">MRLLLEQTKRMLAETRELDGLAAESSWLTKLSWGFTSAKEVCVEFDITVLGKVHEAVLVYPDLFPHAPAYVRPRKSDEAWSSHQYPGTGTLCLEWGPDNWRPDVTGADLVRSTHKLLAFEKLGTAIGLDAPSRHELTLGQRLRTETRRFVVTPELATAVIAAAGAQHTPLTVATSCRFTELVSIGIMLGPADGPNLPGLPPEVTDSTVGGVIVRTGWMVRCDDWLGLESPAKSQADIRDFLKAKGRWPWPDDDDRSGFLLLVDDQWHLRPIAIVKGTGDTAYEYRMVDFSGASAPRQPERNQELVGKRVAVIGLGSVGSKVAVSLARSGVTRFLLIDDDILAPANLSRNQLDWQSVGYDKVDGTRGAIRLVRPDAEVQTRTFRFAGQESSAYNTTVLEQVAACDLVIDATASPKVFSSVAAICARRGVALVWGEVFAGGIGALMARSIPGRDADPLGVRAAINAYLATLPEAPFKHAEGYDAEEAGVVYVAGDAEVSQLAASLAQYAIDALTAAEPLQFPVAAYLFGYQRAWVFEAPFDTRAIECPAASPGPATPEDAEADATALGELISVFGPSKC</sequence>
<dbReference type="InterPro" id="IPR045886">
    <property type="entry name" value="ThiF/MoeB/HesA"/>
</dbReference>
<dbReference type="PANTHER" id="PTHR43267:SF1">
    <property type="entry name" value="TRNA THREONYLCARBAMOYLADENOSINE DEHYDRATASE"/>
    <property type="match status" value="1"/>
</dbReference>
<dbReference type="GO" id="GO:0061504">
    <property type="term" value="P:cyclic threonylcarbamoyladenosine biosynthetic process"/>
    <property type="evidence" value="ECO:0007669"/>
    <property type="project" value="TreeGrafter"/>
</dbReference>